<organism evidence="9 10">
    <name type="scientific">Genlisea aurea</name>
    <dbReference type="NCBI Taxonomy" id="192259"/>
    <lineage>
        <taxon>Eukaryota</taxon>
        <taxon>Viridiplantae</taxon>
        <taxon>Streptophyta</taxon>
        <taxon>Embryophyta</taxon>
        <taxon>Tracheophyta</taxon>
        <taxon>Spermatophyta</taxon>
        <taxon>Magnoliopsida</taxon>
        <taxon>eudicotyledons</taxon>
        <taxon>Gunneridae</taxon>
        <taxon>Pentapetalae</taxon>
        <taxon>asterids</taxon>
        <taxon>lamiids</taxon>
        <taxon>Lamiales</taxon>
        <taxon>Lentibulariaceae</taxon>
        <taxon>Genlisea</taxon>
    </lineage>
</organism>
<dbReference type="GO" id="GO:0032267">
    <property type="term" value="F:tRNA(Ile)-lysidine synthase activity"/>
    <property type="evidence" value="ECO:0007669"/>
    <property type="project" value="UniProtKB-EC"/>
</dbReference>
<feature type="region of interest" description="Disordered" evidence="7">
    <location>
        <begin position="463"/>
        <end position="487"/>
    </location>
</feature>
<dbReference type="Gene3D" id="3.40.50.620">
    <property type="entry name" value="HUPs"/>
    <property type="match status" value="1"/>
</dbReference>
<dbReference type="CDD" id="cd01992">
    <property type="entry name" value="TilS_N"/>
    <property type="match status" value="1"/>
</dbReference>
<dbReference type="Pfam" id="PF01171">
    <property type="entry name" value="ATP_bind_3"/>
    <property type="match status" value="1"/>
</dbReference>
<dbReference type="InterPro" id="IPR012094">
    <property type="entry name" value="tRNA_Ile_lys_synt"/>
</dbReference>
<evidence type="ECO:0000256" key="5">
    <source>
        <dbReference type="ARBA" id="ARBA00022840"/>
    </source>
</evidence>
<evidence type="ECO:0000313" key="9">
    <source>
        <dbReference type="EMBL" id="EPS66935.1"/>
    </source>
</evidence>
<dbReference type="InterPro" id="IPR012795">
    <property type="entry name" value="tRNA_Ile_lys_synt_N"/>
</dbReference>
<evidence type="ECO:0000256" key="2">
    <source>
        <dbReference type="ARBA" id="ARBA00022598"/>
    </source>
</evidence>
<dbReference type="SUPFAM" id="SSF52402">
    <property type="entry name" value="Adenine nucleotide alpha hydrolases-like"/>
    <property type="match status" value="1"/>
</dbReference>
<dbReference type="Proteomes" id="UP000015453">
    <property type="component" value="Unassembled WGS sequence"/>
</dbReference>
<keyword evidence="2" id="KW-0436">Ligase</keyword>
<dbReference type="GO" id="GO:0008033">
    <property type="term" value="P:tRNA processing"/>
    <property type="evidence" value="ECO:0007669"/>
    <property type="project" value="UniProtKB-KW"/>
</dbReference>
<dbReference type="OrthoDB" id="1708151at2759"/>
<dbReference type="EMBL" id="AUSU01003393">
    <property type="protein sequence ID" value="EPS66935.1"/>
    <property type="molecule type" value="Genomic_DNA"/>
</dbReference>
<accession>S8CJT7</accession>
<evidence type="ECO:0000256" key="6">
    <source>
        <dbReference type="ARBA" id="ARBA00048539"/>
    </source>
</evidence>
<evidence type="ECO:0000313" key="10">
    <source>
        <dbReference type="Proteomes" id="UP000015453"/>
    </source>
</evidence>
<keyword evidence="4" id="KW-0547">Nucleotide-binding</keyword>
<evidence type="ECO:0000256" key="4">
    <source>
        <dbReference type="ARBA" id="ARBA00022741"/>
    </source>
</evidence>
<comment type="catalytic activity">
    <reaction evidence="6">
        <text>cytidine(34) in tRNA(Ile2) + L-lysine + ATP = lysidine(34) in tRNA(Ile2) + AMP + diphosphate + H(+)</text>
        <dbReference type="Rhea" id="RHEA:43744"/>
        <dbReference type="Rhea" id="RHEA-COMP:10625"/>
        <dbReference type="Rhea" id="RHEA-COMP:10670"/>
        <dbReference type="ChEBI" id="CHEBI:15378"/>
        <dbReference type="ChEBI" id="CHEBI:30616"/>
        <dbReference type="ChEBI" id="CHEBI:32551"/>
        <dbReference type="ChEBI" id="CHEBI:33019"/>
        <dbReference type="ChEBI" id="CHEBI:82748"/>
        <dbReference type="ChEBI" id="CHEBI:83665"/>
        <dbReference type="ChEBI" id="CHEBI:456215"/>
        <dbReference type="EC" id="6.3.4.19"/>
    </reaction>
</comment>
<feature type="domain" description="tRNA(Ile)-lysidine/2-thiocytidine synthase N-terminal" evidence="8">
    <location>
        <begin position="51"/>
        <end position="257"/>
    </location>
</feature>
<feature type="non-terminal residue" evidence="9">
    <location>
        <position position="1"/>
    </location>
</feature>
<protein>
    <recommendedName>
        <fullName evidence="1">tRNA(Ile)-lysidine synthetase</fullName>
        <ecNumber evidence="1">6.3.4.19</ecNumber>
    </recommendedName>
</protein>
<dbReference type="InterPro" id="IPR011063">
    <property type="entry name" value="TilS/TtcA_N"/>
</dbReference>
<dbReference type="NCBIfam" id="TIGR02432">
    <property type="entry name" value="lysidine_TilS_N"/>
    <property type="match status" value="1"/>
</dbReference>
<dbReference type="EC" id="6.3.4.19" evidence="1"/>
<name>S8CJT7_9LAMI</name>
<feature type="non-terminal residue" evidence="9">
    <location>
        <position position="598"/>
    </location>
</feature>
<comment type="caution">
    <text evidence="9">The sequence shown here is derived from an EMBL/GenBank/DDBJ whole genome shotgun (WGS) entry which is preliminary data.</text>
</comment>
<dbReference type="AlphaFoldDB" id="S8CJT7"/>
<evidence type="ECO:0000256" key="3">
    <source>
        <dbReference type="ARBA" id="ARBA00022694"/>
    </source>
</evidence>
<dbReference type="PANTHER" id="PTHR43033">
    <property type="entry name" value="TRNA(ILE)-LYSIDINE SYNTHASE-RELATED"/>
    <property type="match status" value="1"/>
</dbReference>
<evidence type="ECO:0000256" key="7">
    <source>
        <dbReference type="SAM" id="MobiDB-lite"/>
    </source>
</evidence>
<dbReference type="HAMAP" id="MF_01161">
    <property type="entry name" value="tRNA_Ile_lys_synt"/>
    <property type="match status" value="1"/>
</dbReference>
<reference evidence="9 10" key="1">
    <citation type="journal article" date="2013" name="BMC Genomics">
        <title>The miniature genome of a carnivorous plant Genlisea aurea contains a low number of genes and short non-coding sequences.</title>
        <authorList>
            <person name="Leushkin E.V."/>
            <person name="Sutormin R.A."/>
            <person name="Nabieva E.R."/>
            <person name="Penin A.A."/>
            <person name="Kondrashov A.S."/>
            <person name="Logacheva M.D."/>
        </authorList>
    </citation>
    <scope>NUCLEOTIDE SEQUENCE [LARGE SCALE GENOMIC DNA]</scope>
</reference>
<proteinExistence type="inferred from homology"/>
<keyword evidence="5" id="KW-0067">ATP-binding</keyword>
<keyword evidence="3" id="KW-0819">tRNA processing</keyword>
<dbReference type="GO" id="GO:0005524">
    <property type="term" value="F:ATP binding"/>
    <property type="evidence" value="ECO:0007669"/>
    <property type="project" value="UniProtKB-KW"/>
</dbReference>
<dbReference type="PANTHER" id="PTHR43033:SF5">
    <property type="entry name" value="TRNA(ILE)-LYSIDINE SYNTHETASE"/>
    <property type="match status" value="1"/>
</dbReference>
<evidence type="ECO:0000256" key="1">
    <source>
        <dbReference type="ARBA" id="ARBA00013267"/>
    </source>
</evidence>
<keyword evidence="10" id="KW-1185">Reference proteome</keyword>
<sequence length="598" mass="66927">VSPIPGILSWLGRFSSRTRCLRFIRRRCRSSYEDRFSRRMSMAGLKPHHRIAIAVSGGPDSVALCILTAGWKCGNHDASTSLRSNPVDGLLAVVVDHGLRNESAEEAHIVSGRITDMGIKCEVARCQWSEGRPKVGHLQEAARNKRYDILQSICLREKFGVLLVAHHSDDQAELFILRLSRNSGVLGLAGMPFVSEIFPECPDLCEEGSKTHGILLVRPLLDFTKEDLYDICRIFGRQWVEDPTNVSPLFARNRIRMSLKNLSSADKAELSKVISECRKIRLDVEKRCQALLSDTVEIVHHGYAVVDLQLLLTMEVDDICLARFIVLLLQFISQRHRPIRGNALKVLLSYFRTTPCKTCLAAAGCYLRPAPGSKGSKLLVCCCVDACLPPTTKPFSPRNGLNSEESEQIIAESNGNLDRSTPDDTRLSFEFSESGESVLRKSLMLGILSASTHEAVISIQKEETESFKSRNGETGEDNKRKHLDPEKKPLLLRGGEAGLYWMNRFAVEWKCSKKYRCCDCLVSNDVVDVILREMRDVDWIYVYDLAEKREKKNGIAEAEAAVISAERAAVQRLKSIPVCVRRCMPVLVDEDGVLLSIP</sequence>
<dbReference type="InterPro" id="IPR014729">
    <property type="entry name" value="Rossmann-like_a/b/a_fold"/>
</dbReference>
<gene>
    <name evidence="9" type="ORF">M569_07840</name>
</gene>
<evidence type="ECO:0000259" key="8">
    <source>
        <dbReference type="Pfam" id="PF01171"/>
    </source>
</evidence>